<gene>
    <name evidence="1" type="ORF">NPIL_695441</name>
</gene>
<proteinExistence type="predicted"/>
<organism evidence="1 2">
    <name type="scientific">Nephila pilipes</name>
    <name type="common">Giant wood spider</name>
    <name type="synonym">Nephila maculata</name>
    <dbReference type="NCBI Taxonomy" id="299642"/>
    <lineage>
        <taxon>Eukaryota</taxon>
        <taxon>Metazoa</taxon>
        <taxon>Ecdysozoa</taxon>
        <taxon>Arthropoda</taxon>
        <taxon>Chelicerata</taxon>
        <taxon>Arachnida</taxon>
        <taxon>Araneae</taxon>
        <taxon>Araneomorphae</taxon>
        <taxon>Entelegynae</taxon>
        <taxon>Araneoidea</taxon>
        <taxon>Nephilidae</taxon>
        <taxon>Nephila</taxon>
    </lineage>
</organism>
<sequence>MLSFEYETDSPGSHIGYNVGIQQFSIKHPRVQNCCSIGFAKLYSPVTCSTKKFGCKTDQCALSGALNDDNGHRSDIMSTFQTNPISAHIMIDEFSYRYTDPAPIMMAWCIIWYISRSFRLGPWKV</sequence>
<evidence type="ECO:0000313" key="2">
    <source>
        <dbReference type="Proteomes" id="UP000887013"/>
    </source>
</evidence>
<comment type="caution">
    <text evidence="1">The sequence shown here is derived from an EMBL/GenBank/DDBJ whole genome shotgun (WGS) entry which is preliminary data.</text>
</comment>
<protein>
    <submittedName>
        <fullName evidence="1">Uncharacterized protein</fullName>
    </submittedName>
</protein>
<dbReference type="EMBL" id="BMAW01116192">
    <property type="protein sequence ID" value="GFT69602.1"/>
    <property type="molecule type" value="Genomic_DNA"/>
</dbReference>
<dbReference type="AlphaFoldDB" id="A0A8X6PIB4"/>
<evidence type="ECO:0000313" key="1">
    <source>
        <dbReference type="EMBL" id="GFT69602.1"/>
    </source>
</evidence>
<accession>A0A8X6PIB4</accession>
<keyword evidence="2" id="KW-1185">Reference proteome</keyword>
<reference evidence="1" key="1">
    <citation type="submission" date="2020-08" db="EMBL/GenBank/DDBJ databases">
        <title>Multicomponent nature underlies the extraordinary mechanical properties of spider dragline silk.</title>
        <authorList>
            <person name="Kono N."/>
            <person name="Nakamura H."/>
            <person name="Mori M."/>
            <person name="Yoshida Y."/>
            <person name="Ohtoshi R."/>
            <person name="Malay A.D."/>
            <person name="Moran D.A.P."/>
            <person name="Tomita M."/>
            <person name="Numata K."/>
            <person name="Arakawa K."/>
        </authorList>
    </citation>
    <scope>NUCLEOTIDE SEQUENCE</scope>
</reference>
<dbReference type="Proteomes" id="UP000887013">
    <property type="component" value="Unassembled WGS sequence"/>
</dbReference>
<name>A0A8X6PIB4_NEPPI</name>